<sequence>MPFIKTRGWTCTSAFIFWIFSPITVLACYITPFFCVIATKSIALSSRFWPFNSSFSTISI</sequence>
<keyword evidence="1" id="KW-1133">Transmembrane helix</keyword>
<evidence type="ECO:0000313" key="2">
    <source>
        <dbReference type="Proteomes" id="UP000887563"/>
    </source>
</evidence>
<dbReference type="WBParaSite" id="Minc3s01898g27044">
    <property type="protein sequence ID" value="Minc3s01898g27044"/>
    <property type="gene ID" value="Minc3s01898g27044"/>
</dbReference>
<dbReference type="Proteomes" id="UP000887563">
    <property type="component" value="Unplaced"/>
</dbReference>
<evidence type="ECO:0000313" key="3">
    <source>
        <dbReference type="WBParaSite" id="Minc3s01898g27044"/>
    </source>
</evidence>
<organism evidence="2 3">
    <name type="scientific">Meloidogyne incognita</name>
    <name type="common">Southern root-knot nematode worm</name>
    <name type="synonym">Oxyuris incognita</name>
    <dbReference type="NCBI Taxonomy" id="6306"/>
    <lineage>
        <taxon>Eukaryota</taxon>
        <taxon>Metazoa</taxon>
        <taxon>Ecdysozoa</taxon>
        <taxon>Nematoda</taxon>
        <taxon>Chromadorea</taxon>
        <taxon>Rhabditida</taxon>
        <taxon>Tylenchina</taxon>
        <taxon>Tylenchomorpha</taxon>
        <taxon>Tylenchoidea</taxon>
        <taxon>Meloidogynidae</taxon>
        <taxon>Meloidogyninae</taxon>
        <taxon>Meloidogyne</taxon>
        <taxon>Meloidogyne incognita group</taxon>
    </lineage>
</organism>
<dbReference type="AlphaFoldDB" id="A0A914MPX3"/>
<keyword evidence="1" id="KW-0812">Transmembrane</keyword>
<name>A0A914MPX3_MELIC</name>
<evidence type="ECO:0000256" key="1">
    <source>
        <dbReference type="SAM" id="Phobius"/>
    </source>
</evidence>
<feature type="transmembrane region" description="Helical" evidence="1">
    <location>
        <begin position="15"/>
        <end position="38"/>
    </location>
</feature>
<keyword evidence="2" id="KW-1185">Reference proteome</keyword>
<protein>
    <submittedName>
        <fullName evidence="3">Uncharacterized protein</fullName>
    </submittedName>
</protein>
<proteinExistence type="predicted"/>
<keyword evidence="1" id="KW-0472">Membrane</keyword>
<reference evidence="3" key="1">
    <citation type="submission" date="2022-11" db="UniProtKB">
        <authorList>
            <consortium name="WormBaseParasite"/>
        </authorList>
    </citation>
    <scope>IDENTIFICATION</scope>
</reference>
<dbReference type="PROSITE" id="PS51257">
    <property type="entry name" value="PROKAR_LIPOPROTEIN"/>
    <property type="match status" value="1"/>
</dbReference>
<accession>A0A914MPX3</accession>